<organism evidence="8 9">
    <name type="scientific">Candidatus Limadaptatus stercorigallinarum</name>
    <dbReference type="NCBI Taxonomy" id="2840845"/>
    <lineage>
        <taxon>Bacteria</taxon>
        <taxon>Bacillati</taxon>
        <taxon>Bacillota</taxon>
        <taxon>Clostridia</taxon>
        <taxon>Eubacteriales</taxon>
        <taxon>Candidatus Limadaptatus</taxon>
    </lineage>
</organism>
<keyword evidence="3 5" id="KW-0408">Iron</keyword>
<feature type="binding site" evidence="5">
    <location>
        <position position="222"/>
    </location>
    <ligand>
        <name>(2E)-4-hydroxy-3-methylbut-2-enyl diphosphate</name>
        <dbReference type="ChEBI" id="CHEBI:128753"/>
    </ligand>
</feature>
<feature type="binding site" evidence="5">
    <location>
        <position position="220"/>
    </location>
    <ligand>
        <name>isopentenyl diphosphate</name>
        <dbReference type="ChEBI" id="CHEBI:128769"/>
    </ligand>
</feature>
<dbReference type="GO" id="GO:0051539">
    <property type="term" value="F:4 iron, 4 sulfur cluster binding"/>
    <property type="evidence" value="ECO:0007669"/>
    <property type="project" value="UniProtKB-UniRule"/>
</dbReference>
<feature type="domain" description="S1 motif" evidence="7">
    <location>
        <begin position="527"/>
        <end position="595"/>
    </location>
</feature>
<feature type="binding site" evidence="5">
    <location>
        <position position="264"/>
    </location>
    <ligand>
        <name>isopentenyl diphosphate</name>
        <dbReference type="ChEBI" id="CHEBI:128769"/>
    </ligand>
</feature>
<feature type="compositionally biased region" description="Basic and acidic residues" evidence="6">
    <location>
        <begin position="712"/>
        <end position="738"/>
    </location>
</feature>
<sequence length="798" mass="87922">MKVTIAGSAGFCRGVQNAFDKAVSLAEKYGKVYTIGALIHNEGVVRYLEERGVYAVTLAEARALPAGSVALIRAHGIPKEDEEFLRGRGIELYDATCPVVKRIHSIVAERSAAGDEIIIVGDRNHDEVLGAASYGKNVRVVSDSEELEFSDNPTCVVFQTTILADKFGQISRIAENSEKNGGKTVGIFNTICYTTLSRQEEARELACTHDAVIVLGSRTSANTRRLFEVASAVNPRTYFAQSAAELPLEKVKHSESISIVAGASTPPWLIQEVTKLMSETQNVANDIVVAEEEAQKEATLREEQTAATESAPEKELTMEDVVASTKATGFVNYKVGKRITGKVIRADESGIYVTIGGKKDGFIDKADATVDGNYNPADFNAGDTVEANIIGINKEYVALSKKEVDIRRAEDEEAEKALNSGEFSLKMTEVVKGGLRGRMGQYTVFVPASQIRMGYVKNLEDYKDKVLRLTLMPPKEKEHAEGEEAQEAPVSDKPAKKSRYLFASQRMILEREKQEREDKFWNNIHVNDVVEGKVKRFTDFGAFVNVRGFDCLAHISELSWNKITDPSTVLKIGETYDFVVLKMDRESGRISLGYKQLQKKPYELAAEKYPVGSVIKGKVERIFPYGAFISIADGVDGLVHVSQISHNWIKDANEALKVGEEVEAKIIGFEDNRITLSIKELIPAPEASEAVEAAENESGEEKSARRASRMKKFAEKLDASEERKERRPRKETSNEPKEWVSGSSSATLGDLFKNLNLQLDDEASAEAAPAESAEEAPKKKVTRKKKTEEAPAEETPAE</sequence>
<feature type="binding site" evidence="5">
    <location>
        <position position="264"/>
    </location>
    <ligand>
        <name>dimethylallyl diphosphate</name>
        <dbReference type="ChEBI" id="CHEBI:57623"/>
    </ligand>
</feature>
<comment type="caution">
    <text evidence="8">The sequence shown here is derived from an EMBL/GenBank/DDBJ whole genome shotgun (WGS) entry which is preliminary data.</text>
</comment>
<dbReference type="HAMAP" id="MF_00191">
    <property type="entry name" value="IspH"/>
    <property type="match status" value="1"/>
</dbReference>
<reference evidence="8" key="2">
    <citation type="journal article" date="2021" name="PeerJ">
        <title>Extensive microbial diversity within the chicken gut microbiome revealed by metagenomics and culture.</title>
        <authorList>
            <person name="Gilroy R."/>
            <person name="Ravi A."/>
            <person name="Getino M."/>
            <person name="Pursley I."/>
            <person name="Horton D.L."/>
            <person name="Alikhan N.F."/>
            <person name="Baker D."/>
            <person name="Gharbi K."/>
            <person name="Hall N."/>
            <person name="Watson M."/>
            <person name="Adriaenssens E.M."/>
            <person name="Foster-Nyarko E."/>
            <person name="Jarju S."/>
            <person name="Secka A."/>
            <person name="Antonio M."/>
            <person name="Oren A."/>
            <person name="Chaudhuri R.R."/>
            <person name="La Ragione R."/>
            <person name="Hildebrand F."/>
            <person name="Pallen M.J."/>
        </authorList>
    </citation>
    <scope>NUCLEOTIDE SEQUENCE</scope>
    <source>
        <strain evidence="8">1063</strain>
    </source>
</reference>
<feature type="binding site" evidence="5">
    <location>
        <position position="192"/>
    </location>
    <ligand>
        <name>[4Fe-4S] cluster</name>
        <dbReference type="ChEBI" id="CHEBI:49883"/>
    </ligand>
</feature>
<dbReference type="InterPro" id="IPR003029">
    <property type="entry name" value="S1_domain"/>
</dbReference>
<feature type="binding site" evidence="5">
    <location>
        <position position="12"/>
    </location>
    <ligand>
        <name>[4Fe-4S] cluster</name>
        <dbReference type="ChEBI" id="CHEBI:49883"/>
    </ligand>
</feature>
<feature type="binding site" evidence="5">
    <location>
        <position position="40"/>
    </location>
    <ligand>
        <name>(2E)-4-hydroxy-3-methylbut-2-enyl diphosphate</name>
        <dbReference type="ChEBI" id="CHEBI:128753"/>
    </ligand>
</feature>
<dbReference type="PRINTS" id="PR00681">
    <property type="entry name" value="RIBOSOMALS1"/>
</dbReference>
<evidence type="ECO:0000256" key="5">
    <source>
        <dbReference type="HAMAP-Rule" id="MF_00191"/>
    </source>
</evidence>
<protein>
    <recommendedName>
        <fullName evidence="5">4-hydroxy-3-methylbut-2-enyl diphosphate reductase</fullName>
        <shortName evidence="5">HMBPP reductase</shortName>
        <ecNumber evidence="5">1.17.7.4</ecNumber>
    </recommendedName>
</protein>
<feature type="binding site" evidence="5">
    <location>
        <position position="222"/>
    </location>
    <ligand>
        <name>dimethylallyl diphosphate</name>
        <dbReference type="ChEBI" id="CHEBI:57623"/>
    </ligand>
</feature>
<keyword evidence="5" id="KW-0414">Isoprene biosynthesis</keyword>
<dbReference type="EC" id="1.17.7.4" evidence="5"/>
<comment type="function">
    <text evidence="5">Catalyzes the conversion of 1-hydroxy-2-methyl-2-(E)-butenyl 4-diphosphate (HMBPP) into a mixture of isopentenyl diphosphate (IPP) and dimethylallyl diphosphate (DMAPP). Acts in the terminal step of the DOXP/MEP pathway for isoprenoid precursor biosynthesis.</text>
</comment>
<evidence type="ECO:0000256" key="2">
    <source>
        <dbReference type="ARBA" id="ARBA00022723"/>
    </source>
</evidence>
<comment type="catalytic activity">
    <reaction evidence="5">
        <text>isopentenyl diphosphate + 2 oxidized [2Fe-2S]-[ferredoxin] + H2O = (2E)-4-hydroxy-3-methylbut-2-enyl diphosphate + 2 reduced [2Fe-2S]-[ferredoxin] + 2 H(+)</text>
        <dbReference type="Rhea" id="RHEA:24488"/>
        <dbReference type="Rhea" id="RHEA-COMP:10000"/>
        <dbReference type="Rhea" id="RHEA-COMP:10001"/>
        <dbReference type="ChEBI" id="CHEBI:15377"/>
        <dbReference type="ChEBI" id="CHEBI:15378"/>
        <dbReference type="ChEBI" id="CHEBI:33737"/>
        <dbReference type="ChEBI" id="CHEBI:33738"/>
        <dbReference type="ChEBI" id="CHEBI:128753"/>
        <dbReference type="ChEBI" id="CHEBI:128769"/>
        <dbReference type="EC" id="1.17.7.4"/>
    </reaction>
</comment>
<feature type="binding site" evidence="5">
    <location>
        <position position="125"/>
    </location>
    <ligand>
        <name>dimethylallyl diphosphate</name>
        <dbReference type="ChEBI" id="CHEBI:57623"/>
    </ligand>
</feature>
<evidence type="ECO:0000256" key="6">
    <source>
        <dbReference type="SAM" id="MobiDB-lite"/>
    </source>
</evidence>
<evidence type="ECO:0000313" key="9">
    <source>
        <dbReference type="Proteomes" id="UP000824088"/>
    </source>
</evidence>
<feature type="binding site" evidence="5">
    <location>
        <position position="160"/>
    </location>
    <ligand>
        <name>(2E)-4-hydroxy-3-methylbut-2-enyl diphosphate</name>
        <dbReference type="ChEBI" id="CHEBI:128753"/>
    </ligand>
</feature>
<dbReference type="Gene3D" id="2.40.50.140">
    <property type="entry name" value="Nucleic acid-binding proteins"/>
    <property type="match status" value="3"/>
</dbReference>
<dbReference type="CDD" id="cd05688">
    <property type="entry name" value="S1_RPS1_repeat_ec3"/>
    <property type="match status" value="1"/>
</dbReference>
<feature type="binding site" evidence="5">
    <location>
        <position position="40"/>
    </location>
    <ligand>
        <name>dimethylallyl diphosphate</name>
        <dbReference type="ChEBI" id="CHEBI:57623"/>
    </ligand>
</feature>
<dbReference type="EMBL" id="DVMN01000016">
    <property type="protein sequence ID" value="HIU20827.1"/>
    <property type="molecule type" value="Genomic_DNA"/>
</dbReference>
<dbReference type="CDD" id="cd13944">
    <property type="entry name" value="lytB_ispH"/>
    <property type="match status" value="1"/>
</dbReference>
<feature type="binding site" evidence="5">
    <location>
        <position position="97"/>
    </location>
    <ligand>
        <name>[4Fe-4S] cluster</name>
        <dbReference type="ChEBI" id="CHEBI:49883"/>
    </ligand>
</feature>
<comment type="pathway">
    <text evidence="5">Isoprenoid biosynthesis; isopentenyl diphosphate biosynthesis via DXP pathway; isopentenyl diphosphate from 1-deoxy-D-xylulose 5-phosphate: step 6/6.</text>
</comment>
<feature type="domain" description="S1 motif" evidence="7">
    <location>
        <begin position="612"/>
        <end position="679"/>
    </location>
</feature>
<keyword evidence="1 5" id="KW-0004">4Fe-4S</keyword>
<keyword evidence="2 5" id="KW-0479">Metal-binding</keyword>
<accession>A0A9D1L2B5</accession>
<comment type="caution">
    <text evidence="5">Lacks conserved residue(s) required for the propagation of feature annotation.</text>
</comment>
<proteinExistence type="inferred from homology"/>
<feature type="binding site" evidence="5">
    <location>
        <position position="75"/>
    </location>
    <ligand>
        <name>(2E)-4-hydroxy-3-methylbut-2-enyl diphosphate</name>
        <dbReference type="ChEBI" id="CHEBI:128753"/>
    </ligand>
</feature>
<dbReference type="GO" id="GO:0051745">
    <property type="term" value="F:4-hydroxy-3-methylbut-2-enyl diphosphate reductase activity"/>
    <property type="evidence" value="ECO:0007669"/>
    <property type="project" value="UniProtKB-UniRule"/>
</dbReference>
<dbReference type="Pfam" id="PF02401">
    <property type="entry name" value="LYTB"/>
    <property type="match status" value="1"/>
</dbReference>
<evidence type="ECO:0000256" key="3">
    <source>
        <dbReference type="ARBA" id="ARBA00023004"/>
    </source>
</evidence>
<dbReference type="GO" id="GO:0016114">
    <property type="term" value="P:terpenoid biosynthetic process"/>
    <property type="evidence" value="ECO:0007669"/>
    <property type="project" value="UniProtKB-UniRule"/>
</dbReference>
<feature type="binding site" evidence="5">
    <location>
        <position position="220"/>
    </location>
    <ligand>
        <name>dimethylallyl diphosphate</name>
        <dbReference type="ChEBI" id="CHEBI:57623"/>
    </ligand>
</feature>
<evidence type="ECO:0000313" key="8">
    <source>
        <dbReference type="EMBL" id="HIU20827.1"/>
    </source>
</evidence>
<dbReference type="NCBIfam" id="TIGR00216">
    <property type="entry name" value="ispH_lytB"/>
    <property type="match status" value="1"/>
</dbReference>
<reference evidence="8" key="1">
    <citation type="submission" date="2020-10" db="EMBL/GenBank/DDBJ databases">
        <authorList>
            <person name="Gilroy R."/>
        </authorList>
    </citation>
    <scope>NUCLEOTIDE SEQUENCE</scope>
    <source>
        <strain evidence="8">1063</strain>
    </source>
</reference>
<dbReference type="SMART" id="SM00316">
    <property type="entry name" value="S1"/>
    <property type="match status" value="3"/>
</dbReference>
<dbReference type="PANTHER" id="PTHR30426">
    <property type="entry name" value="4-HYDROXY-3-METHYLBUT-2-ENYL DIPHOSPHATE REDUCTASE"/>
    <property type="match status" value="1"/>
</dbReference>
<dbReference type="GO" id="GO:0019288">
    <property type="term" value="P:isopentenyl diphosphate biosynthetic process, methylerythritol 4-phosphate pathway"/>
    <property type="evidence" value="ECO:0007669"/>
    <property type="project" value="UniProtKB-UniRule"/>
</dbReference>
<evidence type="ECO:0000256" key="4">
    <source>
        <dbReference type="ARBA" id="ARBA00023014"/>
    </source>
</evidence>
<comment type="pathway">
    <text evidence="5">Isoprenoid biosynthesis; dimethylallyl diphosphate biosynthesis; dimethylallyl diphosphate from (2E)-4-hydroxy-3-methylbutenyl diphosphate: step 1/1.</text>
</comment>
<comment type="catalytic activity">
    <reaction evidence="5">
        <text>dimethylallyl diphosphate + 2 oxidized [2Fe-2S]-[ferredoxin] + H2O = (2E)-4-hydroxy-3-methylbut-2-enyl diphosphate + 2 reduced [2Fe-2S]-[ferredoxin] + 2 H(+)</text>
        <dbReference type="Rhea" id="RHEA:24825"/>
        <dbReference type="Rhea" id="RHEA-COMP:10000"/>
        <dbReference type="Rhea" id="RHEA-COMP:10001"/>
        <dbReference type="ChEBI" id="CHEBI:15377"/>
        <dbReference type="ChEBI" id="CHEBI:15378"/>
        <dbReference type="ChEBI" id="CHEBI:33737"/>
        <dbReference type="ChEBI" id="CHEBI:33738"/>
        <dbReference type="ChEBI" id="CHEBI:57623"/>
        <dbReference type="ChEBI" id="CHEBI:128753"/>
        <dbReference type="EC" id="1.17.7.4"/>
    </reaction>
</comment>
<evidence type="ECO:0000259" key="7">
    <source>
        <dbReference type="PROSITE" id="PS50126"/>
    </source>
</evidence>
<feature type="domain" description="S1 motif" evidence="7">
    <location>
        <begin position="336"/>
        <end position="402"/>
    </location>
</feature>
<dbReference type="InterPro" id="IPR003451">
    <property type="entry name" value="LytB/IspH"/>
</dbReference>
<dbReference type="PANTHER" id="PTHR30426:SF0">
    <property type="entry name" value="4-HYDROXY-3-METHYLBUT-2-ENYL DIPHOSPHATE REDUCTASE"/>
    <property type="match status" value="1"/>
</dbReference>
<feature type="binding site" evidence="5">
    <location>
        <position position="40"/>
    </location>
    <ligand>
        <name>isopentenyl diphosphate</name>
        <dbReference type="ChEBI" id="CHEBI:128769"/>
    </ligand>
</feature>
<dbReference type="AlphaFoldDB" id="A0A9D1L2B5"/>
<dbReference type="Gene3D" id="3.40.50.11270">
    <property type="match status" value="1"/>
</dbReference>
<feature type="binding site" evidence="5">
    <location>
        <position position="125"/>
    </location>
    <ligand>
        <name>isopentenyl diphosphate</name>
        <dbReference type="ChEBI" id="CHEBI:128769"/>
    </ligand>
</feature>
<feature type="binding site" evidence="5">
    <location>
        <position position="125"/>
    </location>
    <ligand>
        <name>(2E)-4-hydroxy-3-methylbut-2-enyl diphosphate</name>
        <dbReference type="ChEBI" id="CHEBI:128753"/>
    </ligand>
</feature>
<feature type="binding site" evidence="5">
    <location>
        <position position="75"/>
    </location>
    <ligand>
        <name>isopentenyl diphosphate</name>
        <dbReference type="ChEBI" id="CHEBI:128769"/>
    </ligand>
</feature>
<comment type="cofactor">
    <cofactor evidence="5">
        <name>[4Fe-4S] cluster</name>
        <dbReference type="ChEBI" id="CHEBI:49883"/>
    </cofactor>
    <text evidence="5">Binds 1 [4Fe-4S] cluster per subunit.</text>
</comment>
<dbReference type="InterPro" id="IPR035104">
    <property type="entry name" value="Ribosomal_protein_S1-like"/>
</dbReference>
<dbReference type="GO" id="GO:0046872">
    <property type="term" value="F:metal ion binding"/>
    <property type="evidence" value="ECO:0007669"/>
    <property type="project" value="UniProtKB-KW"/>
</dbReference>
<dbReference type="Pfam" id="PF00575">
    <property type="entry name" value="S1"/>
    <property type="match status" value="3"/>
</dbReference>
<comment type="similarity">
    <text evidence="5">Belongs to the IspH family.</text>
</comment>
<dbReference type="GO" id="GO:0003676">
    <property type="term" value="F:nucleic acid binding"/>
    <property type="evidence" value="ECO:0007669"/>
    <property type="project" value="InterPro"/>
</dbReference>
<keyword evidence="4 5" id="KW-0411">Iron-sulfur</keyword>
<dbReference type="PROSITE" id="PS50126">
    <property type="entry name" value="S1"/>
    <property type="match status" value="3"/>
</dbReference>
<feature type="region of interest" description="Disordered" evidence="6">
    <location>
        <begin position="690"/>
        <end position="746"/>
    </location>
</feature>
<dbReference type="Gene3D" id="3.40.1010.20">
    <property type="entry name" value="4-hydroxy-3-methylbut-2-enyl diphosphate reductase, catalytic domain"/>
    <property type="match status" value="2"/>
</dbReference>
<keyword evidence="5 8" id="KW-0560">Oxidoreductase</keyword>
<dbReference type="InterPro" id="IPR012340">
    <property type="entry name" value="NA-bd_OB-fold"/>
</dbReference>
<dbReference type="Proteomes" id="UP000824088">
    <property type="component" value="Unassembled WGS sequence"/>
</dbReference>
<dbReference type="GO" id="GO:0050992">
    <property type="term" value="P:dimethylallyl diphosphate biosynthetic process"/>
    <property type="evidence" value="ECO:0007669"/>
    <property type="project" value="UniProtKB-UniRule"/>
</dbReference>
<feature type="active site" description="Proton donor" evidence="5">
    <location>
        <position position="127"/>
    </location>
</feature>
<dbReference type="SUPFAM" id="SSF50249">
    <property type="entry name" value="Nucleic acid-binding proteins"/>
    <property type="match status" value="3"/>
</dbReference>
<name>A0A9D1L2B5_9FIRM</name>
<evidence type="ECO:0000256" key="1">
    <source>
        <dbReference type="ARBA" id="ARBA00022485"/>
    </source>
</evidence>
<gene>
    <name evidence="5 8" type="primary">ispH</name>
    <name evidence="8" type="ORF">IAD51_01095</name>
</gene>
<feature type="region of interest" description="Disordered" evidence="6">
    <location>
        <begin position="762"/>
        <end position="798"/>
    </location>
</feature>
<feature type="binding site" evidence="5">
    <location>
        <position position="220"/>
    </location>
    <ligand>
        <name>(2E)-4-hydroxy-3-methylbut-2-enyl diphosphate</name>
        <dbReference type="ChEBI" id="CHEBI:128753"/>
    </ligand>
</feature>
<feature type="binding site" evidence="5">
    <location>
        <position position="222"/>
    </location>
    <ligand>
        <name>isopentenyl diphosphate</name>
        <dbReference type="ChEBI" id="CHEBI:128769"/>
    </ligand>
</feature>
<feature type="binding site" evidence="5">
    <location>
        <position position="75"/>
    </location>
    <ligand>
        <name>dimethylallyl diphosphate</name>
        <dbReference type="ChEBI" id="CHEBI:57623"/>
    </ligand>
</feature>
<feature type="binding site" evidence="5">
    <location>
        <position position="264"/>
    </location>
    <ligand>
        <name>(2E)-4-hydroxy-3-methylbut-2-enyl diphosphate</name>
        <dbReference type="ChEBI" id="CHEBI:128753"/>
    </ligand>
</feature>